<dbReference type="GO" id="GO:0003677">
    <property type="term" value="F:DNA binding"/>
    <property type="evidence" value="ECO:0007669"/>
    <property type="project" value="InterPro"/>
</dbReference>
<dbReference type="InterPro" id="IPR041657">
    <property type="entry name" value="HTH_17"/>
</dbReference>
<dbReference type="InterPro" id="IPR010093">
    <property type="entry name" value="SinI_DNA-bd"/>
</dbReference>
<dbReference type="Pfam" id="PF12728">
    <property type="entry name" value="HTH_17"/>
    <property type="match status" value="1"/>
</dbReference>
<proteinExistence type="predicted"/>
<accession>A0A7G9GZG3</accession>
<evidence type="ECO:0000259" key="1">
    <source>
        <dbReference type="Pfam" id="PF12728"/>
    </source>
</evidence>
<protein>
    <submittedName>
        <fullName evidence="2">Helix-turn-helix domain-containing protein</fullName>
    </submittedName>
</protein>
<dbReference type="EMBL" id="CP060637">
    <property type="protein sequence ID" value="QNM16195.1"/>
    <property type="molecule type" value="Genomic_DNA"/>
</dbReference>
<dbReference type="KEGG" id="fho:H9Q81_02930"/>
<name>A0A7G9GZG3_9FUSO</name>
<organism evidence="2 3">
    <name type="scientific">Fusobacterium hominis</name>
    <dbReference type="NCBI Taxonomy" id="2764326"/>
    <lineage>
        <taxon>Bacteria</taxon>
        <taxon>Fusobacteriati</taxon>
        <taxon>Fusobacteriota</taxon>
        <taxon>Fusobacteriia</taxon>
        <taxon>Fusobacteriales</taxon>
        <taxon>Fusobacteriaceae</taxon>
        <taxon>Fusobacterium</taxon>
    </lineage>
</organism>
<sequence length="51" mass="5950">MLNLKDVANYCGISKDSARKLCLTNQLKHIRIGRLYKITKENLINFLENNQ</sequence>
<feature type="domain" description="Helix-turn-helix" evidence="1">
    <location>
        <begin position="1"/>
        <end position="50"/>
    </location>
</feature>
<reference evidence="2 3" key="1">
    <citation type="submission" date="2020-08" db="EMBL/GenBank/DDBJ databases">
        <authorList>
            <person name="Liu C."/>
            <person name="Sun Q."/>
        </authorList>
    </citation>
    <scope>NUCLEOTIDE SEQUENCE [LARGE SCALE GENOMIC DNA]</scope>
    <source>
        <strain evidence="2 3">NSJ-57</strain>
    </source>
</reference>
<dbReference type="NCBIfam" id="TIGR01764">
    <property type="entry name" value="excise"/>
    <property type="match status" value="1"/>
</dbReference>
<gene>
    <name evidence="2" type="ORF">H9Q81_02930</name>
</gene>
<evidence type="ECO:0000313" key="3">
    <source>
        <dbReference type="Proteomes" id="UP000515913"/>
    </source>
</evidence>
<dbReference type="RefSeq" id="WP_187423236.1">
    <property type="nucleotide sequence ID" value="NZ_CP060637.1"/>
</dbReference>
<keyword evidence="3" id="KW-1185">Reference proteome</keyword>
<evidence type="ECO:0000313" key="2">
    <source>
        <dbReference type="EMBL" id="QNM16195.1"/>
    </source>
</evidence>
<dbReference type="Proteomes" id="UP000515913">
    <property type="component" value="Chromosome"/>
</dbReference>
<dbReference type="AlphaFoldDB" id="A0A7G9GZG3"/>